<dbReference type="AlphaFoldDB" id="A0A0E1W9B6"/>
<name>A0A0E1W9B6_BURPE</name>
<sequence length="336" mass="37262">MTTRFSIAFWEECMPHTLPLHPSSSSRTRFARRRLATASAALSLSLSLMLGHGAAHAQVNAEASAAVESGAQEAALPAELAKVAKLPVEQQARWLRTAARQGTLEKLDDATLTALFKSLDPQTVPDYVAAGPIGHPSYEFTMLRQERISGKWSDTPDHMLVKVTRSPLRVYAKWLPDGAHSGQEVIYDSSKRADEMYGHLGGLLGKVPMWTAVDGTLARAESNHQVRDLGTEFVANLYLTEAKKYREAGALKPTHVEAKTVKGVRVVALTYETPGGRPQFYAKKETLGLDLRQPYFRTVESYDNDGRVFEKIVFEKITPRSLDETAFDPKNPDYKF</sequence>
<evidence type="ECO:0008006" key="3">
    <source>
        <dbReference type="Google" id="ProtNLM"/>
    </source>
</evidence>
<reference evidence="1 2" key="2">
    <citation type="submission" date="2009-05" db="EMBL/GenBank/DDBJ databases">
        <authorList>
            <person name="Harkins D.M."/>
            <person name="DeShazer D."/>
            <person name="Woods D.E."/>
            <person name="Brinkac L.M."/>
            <person name="Brown K.A."/>
            <person name="Hung G.C."/>
            <person name="Tuanyok A."/>
            <person name="Zhang B."/>
            <person name="Nierman W.C."/>
        </authorList>
    </citation>
    <scope>NUCLEOTIDE SEQUENCE [LARGE SCALE GENOMIC DNA]</scope>
    <source>
        <strain evidence="1 2">1710a</strain>
    </source>
</reference>
<gene>
    <name evidence="1" type="ORF">BURPS1710A_2242</name>
</gene>
<dbReference type="HOGENOM" id="CLU_070267_0_0_4"/>
<dbReference type="RefSeq" id="WP_004526873.1">
    <property type="nucleotide sequence ID" value="NZ_CM000832.1"/>
</dbReference>
<protein>
    <recommendedName>
        <fullName evidence="3">DUF1571 domain-containing protein</fullName>
    </recommendedName>
</protein>
<dbReference type="Pfam" id="PF07608">
    <property type="entry name" value="DUF1571"/>
    <property type="match status" value="1"/>
</dbReference>
<reference evidence="2" key="1">
    <citation type="submission" date="2007-08" db="EMBL/GenBank/DDBJ databases">
        <title>Annotation of Burkholderia pseudomallei 1710a.</title>
        <authorList>
            <person name="Harkins D.M."/>
            <person name="DeShazer D."/>
            <person name="Woods D.E."/>
            <person name="Brinkac L.M."/>
            <person name="Brown K.A."/>
            <person name="Hung G.C."/>
            <person name="Tuanyok A."/>
            <person name="Zhang B."/>
            <person name="Nierman W.C."/>
        </authorList>
    </citation>
    <scope>NUCLEOTIDE SEQUENCE [LARGE SCALE GENOMIC DNA]</scope>
    <source>
        <strain evidence="2">1710a</strain>
    </source>
</reference>
<dbReference type="InterPro" id="IPR011465">
    <property type="entry name" value="DUF1571"/>
</dbReference>
<accession>A0A0E1W9B6</accession>
<organism evidence="1 2">
    <name type="scientific">Burkholderia pseudomallei 1710a</name>
    <dbReference type="NCBI Taxonomy" id="320371"/>
    <lineage>
        <taxon>Bacteria</taxon>
        <taxon>Pseudomonadati</taxon>
        <taxon>Pseudomonadota</taxon>
        <taxon>Betaproteobacteria</taxon>
        <taxon>Burkholderiales</taxon>
        <taxon>Burkholderiaceae</taxon>
        <taxon>Burkholderia</taxon>
        <taxon>pseudomallei group</taxon>
    </lineage>
</organism>
<dbReference type="Proteomes" id="UP000001812">
    <property type="component" value="Chromosome I"/>
</dbReference>
<proteinExistence type="predicted"/>
<evidence type="ECO:0000313" key="2">
    <source>
        <dbReference type="Proteomes" id="UP000001812"/>
    </source>
</evidence>
<dbReference type="EMBL" id="CM000832">
    <property type="protein sequence ID" value="EET09805.1"/>
    <property type="molecule type" value="Genomic_DNA"/>
</dbReference>
<evidence type="ECO:0000313" key="1">
    <source>
        <dbReference type="EMBL" id="EET09805.1"/>
    </source>
</evidence>